<dbReference type="Pfam" id="PF17333">
    <property type="entry name" value="DEFB136"/>
    <property type="match status" value="1"/>
</dbReference>
<proteinExistence type="predicted"/>
<dbReference type="Ensembl" id="ENSNGAT00000023637.1">
    <property type="protein sequence ID" value="ENSNGAP00000017996.1"/>
    <property type="gene ID" value="ENSNGAG00000018261.1"/>
</dbReference>
<feature type="signal peptide" evidence="1">
    <location>
        <begin position="1"/>
        <end position="21"/>
    </location>
</feature>
<evidence type="ECO:0000313" key="2">
    <source>
        <dbReference type="Ensembl" id="ENSNGAP00000017996.1"/>
    </source>
</evidence>
<dbReference type="KEGG" id="ngi:103730014"/>
<dbReference type="GeneID" id="103730014"/>
<keyword evidence="1" id="KW-0732">Signal</keyword>
<evidence type="ECO:0000313" key="3">
    <source>
        <dbReference type="Proteomes" id="UP000694381"/>
    </source>
</evidence>
<dbReference type="CTD" id="613210"/>
<feature type="chain" id="PRO_5034444833" evidence="1">
    <location>
        <begin position="22"/>
        <end position="75"/>
    </location>
</feature>
<dbReference type="GO" id="GO:0001530">
    <property type="term" value="F:lipopolysaccharide binding"/>
    <property type="evidence" value="ECO:0007669"/>
    <property type="project" value="Ensembl"/>
</dbReference>
<dbReference type="PANTHER" id="PTHR39413">
    <property type="entry name" value="BETA-DEFENSIN 136"/>
    <property type="match status" value="1"/>
</dbReference>
<dbReference type="InterPro" id="IPR035307">
    <property type="entry name" value="DEFB136/42"/>
</dbReference>
<dbReference type="RefSeq" id="XP_008826379.1">
    <property type="nucleotide sequence ID" value="XM_008828157.1"/>
</dbReference>
<dbReference type="Proteomes" id="UP000694381">
    <property type="component" value="Unassembled WGS sequence"/>
</dbReference>
<reference evidence="2" key="2">
    <citation type="submission" date="2025-09" db="UniProtKB">
        <authorList>
            <consortium name="Ensembl"/>
        </authorList>
    </citation>
    <scope>IDENTIFICATION</scope>
</reference>
<organism evidence="2 3">
    <name type="scientific">Nannospalax galili</name>
    <name type="common">Northern Israeli blind subterranean mole rat</name>
    <name type="synonym">Spalax galili</name>
    <dbReference type="NCBI Taxonomy" id="1026970"/>
    <lineage>
        <taxon>Eukaryota</taxon>
        <taxon>Metazoa</taxon>
        <taxon>Chordata</taxon>
        <taxon>Craniata</taxon>
        <taxon>Vertebrata</taxon>
        <taxon>Euteleostomi</taxon>
        <taxon>Mammalia</taxon>
        <taxon>Eutheria</taxon>
        <taxon>Euarchontoglires</taxon>
        <taxon>Glires</taxon>
        <taxon>Rodentia</taxon>
        <taxon>Myomorpha</taxon>
        <taxon>Muroidea</taxon>
        <taxon>Spalacidae</taxon>
        <taxon>Spalacinae</taxon>
        <taxon>Nannospalax</taxon>
    </lineage>
</organism>
<dbReference type="GO" id="GO:0140367">
    <property type="term" value="P:antibacterial innate immune response"/>
    <property type="evidence" value="ECO:0007669"/>
    <property type="project" value="Ensembl"/>
</dbReference>
<dbReference type="GO" id="GO:0050830">
    <property type="term" value="P:defense response to Gram-positive bacterium"/>
    <property type="evidence" value="ECO:0007669"/>
    <property type="project" value="Ensembl"/>
</dbReference>
<dbReference type="OMA" id="WVAFCHN"/>
<reference evidence="2" key="1">
    <citation type="submission" date="2025-08" db="UniProtKB">
        <authorList>
            <consortium name="Ensembl"/>
        </authorList>
    </citation>
    <scope>IDENTIFICATION</scope>
</reference>
<dbReference type="GO" id="GO:0061760">
    <property type="term" value="P:antifungal innate immune response"/>
    <property type="evidence" value="ECO:0007669"/>
    <property type="project" value="Ensembl"/>
</dbReference>
<gene>
    <name evidence="2" type="primary">Defb136</name>
</gene>
<name>A0A8C6RKG2_NANGA</name>
<dbReference type="GO" id="GO:0050829">
    <property type="term" value="P:defense response to Gram-negative bacterium"/>
    <property type="evidence" value="ECO:0007669"/>
    <property type="project" value="Ensembl"/>
</dbReference>
<protein>
    <submittedName>
        <fullName evidence="2">Defensin beta 42</fullName>
    </submittedName>
</protein>
<accession>A0A8C6RKG2</accession>
<dbReference type="PANTHER" id="PTHR39413:SF1">
    <property type="entry name" value="DEFENSIN BETA 136"/>
    <property type="match status" value="1"/>
</dbReference>
<keyword evidence="3" id="KW-1185">Reference proteome</keyword>
<evidence type="ECO:0000256" key="1">
    <source>
        <dbReference type="SAM" id="SignalP"/>
    </source>
</evidence>
<dbReference type="AlphaFoldDB" id="A0A8C6RKG2"/>
<dbReference type="GeneTree" id="ENSGT00390000001862"/>
<dbReference type="OrthoDB" id="9829371at2759"/>
<sequence length="75" mass="8254">MSLSLSGLLFFLMTSLPSGNCTFGNRGVDLRTCNAIEGVCFFGCKPGWTWIAFCNNLMSCCRREKTLIPPQANVI</sequence>